<accession>A0A4Z2GVA2</accession>
<dbReference type="GO" id="GO:0004867">
    <property type="term" value="F:serine-type endopeptidase inhibitor activity"/>
    <property type="evidence" value="ECO:0007669"/>
    <property type="project" value="InterPro"/>
</dbReference>
<dbReference type="OrthoDB" id="299997at2759"/>
<dbReference type="GO" id="GO:0030212">
    <property type="term" value="P:hyaluronan metabolic process"/>
    <property type="evidence" value="ECO:0007669"/>
    <property type="project" value="InterPro"/>
</dbReference>
<proteinExistence type="predicted"/>
<dbReference type="PANTHER" id="PTHR10338:SF62">
    <property type="entry name" value="INTER-ALPHA-TRYPSIN INHIBITOR HEAVY CHAIN H5"/>
    <property type="match status" value="1"/>
</dbReference>
<organism evidence="2 3">
    <name type="scientific">Liparis tanakae</name>
    <name type="common">Tanaka's snailfish</name>
    <dbReference type="NCBI Taxonomy" id="230148"/>
    <lineage>
        <taxon>Eukaryota</taxon>
        <taxon>Metazoa</taxon>
        <taxon>Chordata</taxon>
        <taxon>Craniata</taxon>
        <taxon>Vertebrata</taxon>
        <taxon>Euteleostomi</taxon>
        <taxon>Actinopterygii</taxon>
        <taxon>Neopterygii</taxon>
        <taxon>Teleostei</taxon>
        <taxon>Neoteleostei</taxon>
        <taxon>Acanthomorphata</taxon>
        <taxon>Eupercaria</taxon>
        <taxon>Perciformes</taxon>
        <taxon>Cottioidei</taxon>
        <taxon>Cottales</taxon>
        <taxon>Liparidae</taxon>
        <taxon>Liparis</taxon>
    </lineage>
</organism>
<feature type="domain" description="Inter-alpha-trypsin inhibitor heavy chain C-terminal" evidence="1">
    <location>
        <begin position="54"/>
        <end position="235"/>
    </location>
</feature>
<protein>
    <submittedName>
        <fullName evidence="2">Inter-alpha-trypsin inhibitor heavy chain H5</fullName>
    </submittedName>
</protein>
<sequence>MLELHLRPRDLKERRADGDPHFVVDFPLSKLTVCFNINGEPGHVLRLVSDHKHSGVTVNGKLVGAPAPPGSRKLQRTYFSAITVVVDRPARAYIEVTPSKVILDGRRRMVLPCRSTAAVSSGALSVAVAAGANVTVTVGGDIVFVILLHLYKNPAPYQRDHLGFYVGRSKGLSAHCHGLLGQFLYQEVGLALLPAAGDAKPAAALSVRQRSVPVVRKSRRIYGGAQSVDCWFARNNAAALIDGRYEDYLTTHMFDTGEGLNAA</sequence>
<dbReference type="PANTHER" id="PTHR10338">
    <property type="entry name" value="INTER-ALPHA-TRYPSIN INHIBITOR HEAVY CHAIN FAMILY MEMBER"/>
    <property type="match status" value="1"/>
</dbReference>
<name>A0A4Z2GVA2_9TELE</name>
<reference evidence="2 3" key="1">
    <citation type="submission" date="2019-03" db="EMBL/GenBank/DDBJ databases">
        <title>First draft genome of Liparis tanakae, snailfish: a comprehensive survey of snailfish specific genes.</title>
        <authorList>
            <person name="Kim W."/>
            <person name="Song I."/>
            <person name="Jeong J.-H."/>
            <person name="Kim D."/>
            <person name="Kim S."/>
            <person name="Ryu S."/>
            <person name="Song J.Y."/>
            <person name="Lee S.K."/>
        </authorList>
    </citation>
    <scope>NUCLEOTIDE SEQUENCE [LARGE SCALE GENOMIC DNA]</scope>
    <source>
        <tissue evidence="2">Muscle</tissue>
    </source>
</reference>
<evidence type="ECO:0000313" key="3">
    <source>
        <dbReference type="Proteomes" id="UP000314294"/>
    </source>
</evidence>
<comment type="caution">
    <text evidence="2">The sequence shown here is derived from an EMBL/GenBank/DDBJ whole genome shotgun (WGS) entry which is preliminary data.</text>
</comment>
<evidence type="ECO:0000313" key="2">
    <source>
        <dbReference type="EMBL" id="TNN57281.1"/>
    </source>
</evidence>
<dbReference type="Proteomes" id="UP000314294">
    <property type="component" value="Unassembled WGS sequence"/>
</dbReference>
<dbReference type="InterPro" id="IPR010600">
    <property type="entry name" value="ITI_HC_C"/>
</dbReference>
<dbReference type="InterPro" id="IPR050934">
    <property type="entry name" value="ITIH"/>
</dbReference>
<dbReference type="Pfam" id="PF06668">
    <property type="entry name" value="ITI_HC_C"/>
    <property type="match status" value="1"/>
</dbReference>
<gene>
    <name evidence="2" type="primary">Itih5</name>
    <name evidence="2" type="ORF">EYF80_032470</name>
</gene>
<dbReference type="EMBL" id="SRLO01000408">
    <property type="protein sequence ID" value="TNN57281.1"/>
    <property type="molecule type" value="Genomic_DNA"/>
</dbReference>
<evidence type="ECO:0000259" key="1">
    <source>
        <dbReference type="Pfam" id="PF06668"/>
    </source>
</evidence>
<dbReference type="AlphaFoldDB" id="A0A4Z2GVA2"/>
<keyword evidence="3" id="KW-1185">Reference proteome</keyword>